<feature type="chain" id="PRO_5032302341" evidence="2">
    <location>
        <begin position="19"/>
        <end position="350"/>
    </location>
</feature>
<dbReference type="EMBL" id="WBUI01000012">
    <property type="protein sequence ID" value="KAB2931746.1"/>
    <property type="molecule type" value="Genomic_DNA"/>
</dbReference>
<feature type="signal peptide" evidence="2">
    <location>
        <begin position="1"/>
        <end position="18"/>
    </location>
</feature>
<evidence type="ECO:0000313" key="3">
    <source>
        <dbReference type="EMBL" id="KAB2931746.1"/>
    </source>
</evidence>
<proteinExistence type="predicted"/>
<protein>
    <submittedName>
        <fullName evidence="3">Uncharacterized protein</fullName>
    </submittedName>
</protein>
<reference evidence="3 4" key="1">
    <citation type="submission" date="2019-10" db="EMBL/GenBank/DDBJ databases">
        <title>Extracellular Electron Transfer in a Candidatus Methanoperedens spp. Enrichment Culture.</title>
        <authorList>
            <person name="Berger S."/>
            <person name="Rangel Shaw D."/>
            <person name="Berben T."/>
            <person name="In 'T Zandt M."/>
            <person name="Frank J."/>
            <person name="Reimann J."/>
            <person name="Jetten M.S.M."/>
            <person name="Welte C.U."/>
        </authorList>
    </citation>
    <scope>NUCLEOTIDE SEQUENCE [LARGE SCALE GENOMIC DNA]</scope>
    <source>
        <strain evidence="3">SB12</strain>
    </source>
</reference>
<sequence length="350" mass="40029">MKRSYLLLVLFSVTALQAQTPISMGRPDVFTSEKGGFSIPVPVLKSVGGRGYEEESSITFQDDFEAFLRIDFSDLSQAMIERLESGEIPEAAYLEWMGKQQFFRSVILPAKPGTTIAGEQALMLDGRPAYLLTLSIPEGSTVLVNGARVDARRSLLLFIRNERVYIMHAQESNLARMVGNKERLTDEEAHKEIREALLGYQKTMTFHPLKILPADEKLCGGVKKGSFYYEPAMGLLILVDRNGATQTQIRYLDRFYKKEKITWTSSCSYELEAVELHDPILEEKIGQKWKITITGFTDRYYLWTMVRESGEVKKGRFYFVKDRDAFIEEQKKNPMNSIDPTETKEQKPQE</sequence>
<gene>
    <name evidence="3" type="ORF">F9K24_12500</name>
</gene>
<evidence type="ECO:0000256" key="2">
    <source>
        <dbReference type="SAM" id="SignalP"/>
    </source>
</evidence>
<dbReference type="AlphaFoldDB" id="A0A833LWM7"/>
<feature type="region of interest" description="Disordered" evidence="1">
    <location>
        <begin position="330"/>
        <end position="350"/>
    </location>
</feature>
<evidence type="ECO:0000256" key="1">
    <source>
        <dbReference type="SAM" id="MobiDB-lite"/>
    </source>
</evidence>
<evidence type="ECO:0000313" key="4">
    <source>
        <dbReference type="Proteomes" id="UP000460298"/>
    </source>
</evidence>
<organism evidence="3 4">
    <name type="scientific">Leptonema illini</name>
    <dbReference type="NCBI Taxonomy" id="183"/>
    <lineage>
        <taxon>Bacteria</taxon>
        <taxon>Pseudomonadati</taxon>
        <taxon>Spirochaetota</taxon>
        <taxon>Spirochaetia</taxon>
        <taxon>Leptospirales</taxon>
        <taxon>Leptospiraceae</taxon>
        <taxon>Leptonema</taxon>
    </lineage>
</organism>
<comment type="caution">
    <text evidence="3">The sequence shown here is derived from an EMBL/GenBank/DDBJ whole genome shotgun (WGS) entry which is preliminary data.</text>
</comment>
<name>A0A833LWM7_9LEPT</name>
<dbReference type="Proteomes" id="UP000460298">
    <property type="component" value="Unassembled WGS sequence"/>
</dbReference>
<feature type="compositionally biased region" description="Basic and acidic residues" evidence="1">
    <location>
        <begin position="341"/>
        <end position="350"/>
    </location>
</feature>
<keyword evidence="2" id="KW-0732">Signal</keyword>
<accession>A0A833LWM7</accession>